<proteinExistence type="predicted"/>
<sequence length="206" mass="22517">MNIIRKKRTQFFLFLSGYVALSIAAKNCRDMVGKAASSKTGHFSFLDCFDWSTGSVACTVKEAVKLYSNSIRETHVQLTRQKSLDSALADAASQGLSGKEAEKHAKKEANKAAKRADRNANRVLGPIVSSGWDFFEVMYYGGTITEGFLRAGGTLVGTYAVGFLAQQRFGWFGYLLGSTFGSWIGGRIGLLLYDVVNGVHYLLQSI</sequence>
<keyword evidence="2" id="KW-0732">Signal</keyword>
<feature type="compositionally biased region" description="Basic and acidic residues" evidence="1">
    <location>
        <begin position="99"/>
        <end position="114"/>
    </location>
</feature>
<evidence type="ECO:0000313" key="3">
    <source>
        <dbReference type="EMBL" id="KAK1401783.1"/>
    </source>
</evidence>
<reference evidence="3" key="1">
    <citation type="submission" date="2023-02" db="EMBL/GenBank/DDBJ databases">
        <title>Genome of toxic invasive species Heracleum sosnowskyi carries increased number of genes despite the absence of recent whole-genome duplications.</title>
        <authorList>
            <person name="Schelkunov M."/>
            <person name="Shtratnikova V."/>
            <person name="Makarenko M."/>
            <person name="Klepikova A."/>
            <person name="Omelchenko D."/>
            <person name="Novikova G."/>
            <person name="Obukhova E."/>
            <person name="Bogdanov V."/>
            <person name="Penin A."/>
            <person name="Logacheva M."/>
        </authorList>
    </citation>
    <scope>NUCLEOTIDE SEQUENCE</scope>
    <source>
        <strain evidence="3">Hsosn_3</strain>
        <tissue evidence="3">Leaf</tissue>
    </source>
</reference>
<reference evidence="3" key="2">
    <citation type="submission" date="2023-05" db="EMBL/GenBank/DDBJ databases">
        <authorList>
            <person name="Schelkunov M.I."/>
        </authorList>
    </citation>
    <scope>NUCLEOTIDE SEQUENCE</scope>
    <source>
        <strain evidence="3">Hsosn_3</strain>
        <tissue evidence="3">Leaf</tissue>
    </source>
</reference>
<gene>
    <name evidence="3" type="ORF">POM88_001388</name>
</gene>
<feature type="chain" id="PRO_5042222629" evidence="2">
    <location>
        <begin position="25"/>
        <end position="206"/>
    </location>
</feature>
<evidence type="ECO:0000256" key="2">
    <source>
        <dbReference type="SAM" id="SignalP"/>
    </source>
</evidence>
<dbReference type="Proteomes" id="UP001237642">
    <property type="component" value="Unassembled WGS sequence"/>
</dbReference>
<evidence type="ECO:0000313" key="4">
    <source>
        <dbReference type="Proteomes" id="UP001237642"/>
    </source>
</evidence>
<protein>
    <submittedName>
        <fullName evidence="3">Nicotianamine synthase</fullName>
    </submittedName>
</protein>
<accession>A0AAD8JDG1</accession>
<dbReference type="PANTHER" id="PTHR35702:SF1">
    <property type="entry name" value="EXPRESSED PROTEIN"/>
    <property type="match status" value="1"/>
</dbReference>
<name>A0AAD8JDG1_9APIA</name>
<dbReference type="PANTHER" id="PTHR35702">
    <property type="entry name" value="EXPRESSED PROTEIN"/>
    <property type="match status" value="1"/>
</dbReference>
<comment type="caution">
    <text evidence="3">The sequence shown here is derived from an EMBL/GenBank/DDBJ whole genome shotgun (WGS) entry which is preliminary data.</text>
</comment>
<feature type="region of interest" description="Disordered" evidence="1">
    <location>
        <begin position="95"/>
        <end position="114"/>
    </location>
</feature>
<evidence type="ECO:0000256" key="1">
    <source>
        <dbReference type="SAM" id="MobiDB-lite"/>
    </source>
</evidence>
<dbReference type="AlphaFoldDB" id="A0AAD8JDG1"/>
<keyword evidence="4" id="KW-1185">Reference proteome</keyword>
<organism evidence="3 4">
    <name type="scientific">Heracleum sosnowskyi</name>
    <dbReference type="NCBI Taxonomy" id="360622"/>
    <lineage>
        <taxon>Eukaryota</taxon>
        <taxon>Viridiplantae</taxon>
        <taxon>Streptophyta</taxon>
        <taxon>Embryophyta</taxon>
        <taxon>Tracheophyta</taxon>
        <taxon>Spermatophyta</taxon>
        <taxon>Magnoliopsida</taxon>
        <taxon>eudicotyledons</taxon>
        <taxon>Gunneridae</taxon>
        <taxon>Pentapetalae</taxon>
        <taxon>asterids</taxon>
        <taxon>campanulids</taxon>
        <taxon>Apiales</taxon>
        <taxon>Apiaceae</taxon>
        <taxon>Apioideae</taxon>
        <taxon>apioid superclade</taxon>
        <taxon>Tordylieae</taxon>
        <taxon>Tordyliinae</taxon>
        <taxon>Heracleum</taxon>
    </lineage>
</organism>
<dbReference type="EMBL" id="JAUIZM010000001">
    <property type="protein sequence ID" value="KAK1401783.1"/>
    <property type="molecule type" value="Genomic_DNA"/>
</dbReference>
<feature type="signal peptide" evidence="2">
    <location>
        <begin position="1"/>
        <end position="24"/>
    </location>
</feature>